<organism evidence="2 3">
    <name type="scientific">Streptomyces thermoviolaceus subsp. thermoviolaceus</name>
    <dbReference type="NCBI Taxonomy" id="66860"/>
    <lineage>
        <taxon>Bacteria</taxon>
        <taxon>Bacillati</taxon>
        <taxon>Actinomycetota</taxon>
        <taxon>Actinomycetes</taxon>
        <taxon>Kitasatosporales</taxon>
        <taxon>Streptomycetaceae</taxon>
        <taxon>Streptomyces</taxon>
    </lineage>
</organism>
<keyword evidence="3" id="KW-1185">Reference proteome</keyword>
<comment type="caution">
    <text evidence="2">The sequence shown here is derived from an EMBL/GenBank/DDBJ whole genome shotgun (WGS) entry which is preliminary data.</text>
</comment>
<dbReference type="Pfam" id="PF02589">
    <property type="entry name" value="LUD_dom"/>
    <property type="match status" value="1"/>
</dbReference>
<sequence length="211" mass="22051">MSAREAILGRIRAAVADLPDDPAEVPRAYLRGAPGITPGDRDAAVELFVTRVTEYGATVRRVPEADLPAAVAAALDERGARTAVVPDGLDPAWTAAWNGQVRRDVPALSTAQLDATDAVVSACAAAVADSGTIVLDAGPGQGRRALSLVPDVHVCVVREEQIGSALPEVIGRLDPRRPITWISGPSATADIEMIRVQGVHGPRKLTVLVTH</sequence>
<dbReference type="SUPFAM" id="SSF100950">
    <property type="entry name" value="NagB/RpiA/CoA transferase-like"/>
    <property type="match status" value="1"/>
</dbReference>
<dbReference type="InterPro" id="IPR024185">
    <property type="entry name" value="FTHF_cligase-like_sf"/>
</dbReference>
<proteinExistence type="predicted"/>
<protein>
    <submittedName>
        <fullName evidence="2">LUD domain-containing protein</fullName>
    </submittedName>
</protein>
<accession>A0ABX0YXH9</accession>
<name>A0ABX0YXH9_STRTL</name>
<evidence type="ECO:0000259" key="1">
    <source>
        <dbReference type="Pfam" id="PF02589"/>
    </source>
</evidence>
<dbReference type="RefSeq" id="WP_125499817.1">
    <property type="nucleotide sequence ID" value="NZ_BMVZ01000030.1"/>
</dbReference>
<feature type="domain" description="LUD" evidence="1">
    <location>
        <begin position="112"/>
        <end position="209"/>
    </location>
</feature>
<dbReference type="Proteomes" id="UP000635996">
    <property type="component" value="Unassembled WGS sequence"/>
</dbReference>
<evidence type="ECO:0000313" key="2">
    <source>
        <dbReference type="EMBL" id="NJP17321.1"/>
    </source>
</evidence>
<dbReference type="InterPro" id="IPR037171">
    <property type="entry name" value="NagB/RpiA_transferase-like"/>
</dbReference>
<dbReference type="InterPro" id="IPR003741">
    <property type="entry name" value="LUD_dom"/>
</dbReference>
<dbReference type="Gene3D" id="3.40.50.10420">
    <property type="entry name" value="NagB/RpiA/CoA transferase-like"/>
    <property type="match status" value="1"/>
</dbReference>
<gene>
    <name evidence="2" type="ORF">HCJ95_24370</name>
</gene>
<dbReference type="PANTHER" id="PTHR43682:SF1">
    <property type="entry name" value="LACTATE UTILIZATION PROTEIN C"/>
    <property type="match status" value="1"/>
</dbReference>
<reference evidence="2 3" key="1">
    <citation type="submission" date="2020-03" db="EMBL/GenBank/DDBJ databases">
        <title>WGS of actinomycetes isolated from Thailand.</title>
        <authorList>
            <person name="Thawai C."/>
        </authorList>
    </citation>
    <scope>NUCLEOTIDE SEQUENCE [LARGE SCALE GENOMIC DNA]</scope>
    <source>
        <strain evidence="2 3">NBRC 13905</strain>
    </source>
</reference>
<evidence type="ECO:0000313" key="3">
    <source>
        <dbReference type="Proteomes" id="UP000635996"/>
    </source>
</evidence>
<dbReference type="PANTHER" id="PTHR43682">
    <property type="entry name" value="LACTATE UTILIZATION PROTEIN C"/>
    <property type="match status" value="1"/>
</dbReference>
<dbReference type="EMBL" id="JAATEL010000039">
    <property type="protein sequence ID" value="NJP17321.1"/>
    <property type="molecule type" value="Genomic_DNA"/>
</dbReference>